<keyword evidence="3" id="KW-1185">Reference proteome</keyword>
<dbReference type="EMBL" id="BMAT01002950">
    <property type="protein sequence ID" value="GFS17233.1"/>
    <property type="molecule type" value="Genomic_DNA"/>
</dbReference>
<accession>A0AAV4J5J7</accession>
<gene>
    <name evidence="2" type="ORF">ElyMa_001492000</name>
</gene>
<proteinExistence type="predicted"/>
<sequence>MLRGLHRVNRLEEATEANATCRHTLSAGLPRPTDLETVGQPAGPCSVRSPADLTDWPRFPGSSPERRMTAMLIVRNWTIPYFFLQ</sequence>
<protein>
    <submittedName>
        <fullName evidence="2">Uncharacterized protein</fullName>
    </submittedName>
</protein>
<evidence type="ECO:0000313" key="2">
    <source>
        <dbReference type="EMBL" id="GFS17233.1"/>
    </source>
</evidence>
<dbReference type="Proteomes" id="UP000762676">
    <property type="component" value="Unassembled WGS sequence"/>
</dbReference>
<feature type="region of interest" description="Disordered" evidence="1">
    <location>
        <begin position="23"/>
        <end position="62"/>
    </location>
</feature>
<reference evidence="2 3" key="1">
    <citation type="journal article" date="2021" name="Elife">
        <title>Chloroplast acquisition without the gene transfer in kleptoplastic sea slugs, Plakobranchus ocellatus.</title>
        <authorList>
            <person name="Maeda T."/>
            <person name="Takahashi S."/>
            <person name="Yoshida T."/>
            <person name="Shimamura S."/>
            <person name="Takaki Y."/>
            <person name="Nagai Y."/>
            <person name="Toyoda A."/>
            <person name="Suzuki Y."/>
            <person name="Arimoto A."/>
            <person name="Ishii H."/>
            <person name="Satoh N."/>
            <person name="Nishiyama T."/>
            <person name="Hasebe M."/>
            <person name="Maruyama T."/>
            <person name="Minagawa J."/>
            <person name="Obokata J."/>
            <person name="Shigenobu S."/>
        </authorList>
    </citation>
    <scope>NUCLEOTIDE SEQUENCE [LARGE SCALE GENOMIC DNA]</scope>
</reference>
<organism evidence="2 3">
    <name type="scientific">Elysia marginata</name>
    <dbReference type="NCBI Taxonomy" id="1093978"/>
    <lineage>
        <taxon>Eukaryota</taxon>
        <taxon>Metazoa</taxon>
        <taxon>Spiralia</taxon>
        <taxon>Lophotrochozoa</taxon>
        <taxon>Mollusca</taxon>
        <taxon>Gastropoda</taxon>
        <taxon>Heterobranchia</taxon>
        <taxon>Euthyneura</taxon>
        <taxon>Panpulmonata</taxon>
        <taxon>Sacoglossa</taxon>
        <taxon>Placobranchoidea</taxon>
        <taxon>Plakobranchidae</taxon>
        <taxon>Elysia</taxon>
    </lineage>
</organism>
<comment type="caution">
    <text evidence="2">The sequence shown here is derived from an EMBL/GenBank/DDBJ whole genome shotgun (WGS) entry which is preliminary data.</text>
</comment>
<name>A0AAV4J5J7_9GAST</name>
<evidence type="ECO:0000256" key="1">
    <source>
        <dbReference type="SAM" id="MobiDB-lite"/>
    </source>
</evidence>
<evidence type="ECO:0000313" key="3">
    <source>
        <dbReference type="Proteomes" id="UP000762676"/>
    </source>
</evidence>
<dbReference type="AlphaFoldDB" id="A0AAV4J5J7"/>